<dbReference type="Proteomes" id="UP000007800">
    <property type="component" value="Unassembled WGS sequence"/>
</dbReference>
<sequence length="236" mass="26389">MSELRILDKVCEVRFNHYHINELVVEIAEEGPEDSDDITTRFLFREYDQTSQNENAYGRPQLVMVACFASQSEKFIQIAKALCSRVLCPFEAVASTSIITTGQLLLERGSRWVLRTRLPSHHPGARGEGVEAEEDQVAKKKWKGMTIKWRAKNQARPLEGCLHGFTFNGDAAWGEVTRLINGFITGVGQVPEKADEGLLHDGGILSPTAAAALSDGVDAVEPEWRMRLCMRDTMLR</sequence>
<protein>
    <submittedName>
        <fullName evidence="1">Uncharacterized protein</fullName>
    </submittedName>
</protein>
<name>C5L6K3_PERM5</name>
<gene>
    <name evidence="1" type="ORF">Pmar_PMAR024070</name>
</gene>
<reference evidence="1 2" key="1">
    <citation type="submission" date="2008-07" db="EMBL/GenBank/DDBJ databases">
        <authorList>
            <person name="El-Sayed N."/>
            <person name="Caler E."/>
            <person name="Inman J."/>
            <person name="Amedeo P."/>
            <person name="Hass B."/>
            <person name="Wortman J."/>
        </authorList>
    </citation>
    <scope>NUCLEOTIDE SEQUENCE [LARGE SCALE GENOMIC DNA]</scope>
    <source>
        <strain evidence="2">ATCC 50983 / TXsc</strain>
    </source>
</reference>
<evidence type="ECO:0000313" key="2">
    <source>
        <dbReference type="Proteomes" id="UP000007800"/>
    </source>
</evidence>
<proteinExistence type="predicted"/>
<dbReference type="OrthoDB" id="426206at2759"/>
<dbReference type="OMA" id="RVLCPFE"/>
<dbReference type="EMBL" id="GG679769">
    <property type="protein sequence ID" value="EER07664.1"/>
    <property type="molecule type" value="Genomic_DNA"/>
</dbReference>
<dbReference type="AlphaFoldDB" id="C5L6K3"/>
<dbReference type="InParanoid" id="C5L6K3"/>
<keyword evidence="2" id="KW-1185">Reference proteome</keyword>
<accession>C5L6K3</accession>
<dbReference type="RefSeq" id="XP_002775848.1">
    <property type="nucleotide sequence ID" value="XM_002775802.1"/>
</dbReference>
<evidence type="ECO:0000313" key="1">
    <source>
        <dbReference type="EMBL" id="EER07664.1"/>
    </source>
</evidence>
<organism evidence="2">
    <name type="scientific">Perkinsus marinus (strain ATCC 50983 / TXsc)</name>
    <dbReference type="NCBI Taxonomy" id="423536"/>
    <lineage>
        <taxon>Eukaryota</taxon>
        <taxon>Sar</taxon>
        <taxon>Alveolata</taxon>
        <taxon>Perkinsozoa</taxon>
        <taxon>Perkinsea</taxon>
        <taxon>Perkinsida</taxon>
        <taxon>Perkinsidae</taxon>
        <taxon>Perkinsus</taxon>
    </lineage>
</organism>
<dbReference type="GeneID" id="9042379"/>